<organism evidence="1 2">
    <name type="scientific">Micromonospora polyrhachis</name>
    <dbReference type="NCBI Taxonomy" id="1282883"/>
    <lineage>
        <taxon>Bacteria</taxon>
        <taxon>Bacillati</taxon>
        <taxon>Actinomycetota</taxon>
        <taxon>Actinomycetes</taxon>
        <taxon>Micromonosporales</taxon>
        <taxon>Micromonosporaceae</taxon>
        <taxon>Micromonospora</taxon>
    </lineage>
</organism>
<keyword evidence="2" id="KW-1185">Reference proteome</keyword>
<reference evidence="1 2" key="1">
    <citation type="submission" date="2020-08" db="EMBL/GenBank/DDBJ databases">
        <title>Sequencing the genomes of 1000 actinobacteria strains.</title>
        <authorList>
            <person name="Klenk H.-P."/>
        </authorList>
    </citation>
    <scope>NUCLEOTIDE SEQUENCE [LARGE SCALE GENOMIC DNA]</scope>
    <source>
        <strain evidence="1 2">DSM 45886</strain>
    </source>
</reference>
<sequence length="68" mass="7821">MWGMLPSGERAETREQADRLTLISRWGHFVLDRPVFVQLGETIRTLDGYLLVERNNGQVAAYPGYVNR</sequence>
<evidence type="ECO:0000313" key="2">
    <source>
        <dbReference type="Proteomes" id="UP000578819"/>
    </source>
</evidence>
<dbReference type="AlphaFoldDB" id="A0A7W7SKP7"/>
<dbReference type="EMBL" id="JACHJW010000001">
    <property type="protein sequence ID" value="MBB4956573.1"/>
    <property type="molecule type" value="Genomic_DNA"/>
</dbReference>
<evidence type="ECO:0000313" key="1">
    <source>
        <dbReference type="EMBL" id="MBB4956573.1"/>
    </source>
</evidence>
<accession>A0A7W7SKP7</accession>
<dbReference type="Proteomes" id="UP000578819">
    <property type="component" value="Unassembled WGS sequence"/>
</dbReference>
<gene>
    <name evidence="1" type="ORF">FHR38_000306</name>
</gene>
<proteinExistence type="predicted"/>
<name>A0A7W7SKP7_9ACTN</name>
<protein>
    <submittedName>
        <fullName evidence="1">Uncharacterized protein</fullName>
    </submittedName>
</protein>
<comment type="caution">
    <text evidence="1">The sequence shown here is derived from an EMBL/GenBank/DDBJ whole genome shotgun (WGS) entry which is preliminary data.</text>
</comment>